<gene>
    <name evidence="6" type="ORF">FD37_GL000252</name>
</gene>
<keyword evidence="3" id="KW-0238">DNA-binding</keyword>
<evidence type="ECO:0000256" key="2">
    <source>
        <dbReference type="ARBA" id="ARBA00023015"/>
    </source>
</evidence>
<protein>
    <submittedName>
        <fullName evidence="6">Malolactic fermentation system transcription activator</fullName>
    </submittedName>
</protein>
<name>A0A0R1QVY9_9LACO</name>
<evidence type="ECO:0000256" key="4">
    <source>
        <dbReference type="ARBA" id="ARBA00023163"/>
    </source>
</evidence>
<dbReference type="PANTHER" id="PTHR30419:SF8">
    <property type="entry name" value="NITROGEN ASSIMILATION TRANSCRIPTIONAL ACTIVATOR-RELATED"/>
    <property type="match status" value="1"/>
</dbReference>
<dbReference type="SUPFAM" id="SSF46785">
    <property type="entry name" value="Winged helix' DNA-binding domain"/>
    <property type="match status" value="1"/>
</dbReference>
<sequence>MNTKDLAYFHQLISQKNFSQVADHFGVTQPTITLAVQRLEREFNARLVHRDRVHSQLIVTDAGQQLDVHASAVLRSLHVAHQEIDRLTQQQTVLGLPPIIENHYFPRVAARLQAAGMLENIRTIEGGSKWLRTALHDGQADIGLLGSTAPLSYNSLVAEEFDRQPFSIFVAKNHPLARRKRITFSELRHERFVLFTRSFIHDSAFNQLSHRNHFRPNVVFRSADTHLIMNLVAENVGITFLTALVDPHRDDVVRLDLLDDEQPAFISSIVYRNNHVMTAAQKRVLEILHATLGPTGSR</sequence>
<dbReference type="Gene3D" id="1.10.10.10">
    <property type="entry name" value="Winged helix-like DNA-binding domain superfamily/Winged helix DNA-binding domain"/>
    <property type="match status" value="1"/>
</dbReference>
<feature type="domain" description="HTH lysR-type" evidence="5">
    <location>
        <begin position="1"/>
        <end position="58"/>
    </location>
</feature>
<dbReference type="GO" id="GO:0003700">
    <property type="term" value="F:DNA-binding transcription factor activity"/>
    <property type="evidence" value="ECO:0007669"/>
    <property type="project" value="InterPro"/>
</dbReference>
<dbReference type="PANTHER" id="PTHR30419">
    <property type="entry name" value="HTH-TYPE TRANSCRIPTIONAL REGULATOR YBHD"/>
    <property type="match status" value="1"/>
</dbReference>
<keyword evidence="4" id="KW-0804">Transcription</keyword>
<dbReference type="Proteomes" id="UP000051835">
    <property type="component" value="Unassembled WGS sequence"/>
</dbReference>
<evidence type="ECO:0000313" key="7">
    <source>
        <dbReference type="Proteomes" id="UP000051835"/>
    </source>
</evidence>
<dbReference type="InterPro" id="IPR036388">
    <property type="entry name" value="WH-like_DNA-bd_sf"/>
</dbReference>
<evidence type="ECO:0000256" key="3">
    <source>
        <dbReference type="ARBA" id="ARBA00023125"/>
    </source>
</evidence>
<dbReference type="GO" id="GO:0005829">
    <property type="term" value="C:cytosol"/>
    <property type="evidence" value="ECO:0007669"/>
    <property type="project" value="TreeGrafter"/>
</dbReference>
<dbReference type="PROSITE" id="PS50931">
    <property type="entry name" value="HTH_LYSR"/>
    <property type="match status" value="1"/>
</dbReference>
<dbReference type="RefSeq" id="WP_056965082.1">
    <property type="nucleotide sequence ID" value="NZ_AZFC01000035.1"/>
</dbReference>
<organism evidence="6 7">
    <name type="scientific">Levilactobacillus spicheri DSM 15429</name>
    <dbReference type="NCBI Taxonomy" id="1423805"/>
    <lineage>
        <taxon>Bacteria</taxon>
        <taxon>Bacillati</taxon>
        <taxon>Bacillota</taxon>
        <taxon>Bacilli</taxon>
        <taxon>Lactobacillales</taxon>
        <taxon>Lactobacillaceae</taxon>
        <taxon>Levilactobacillus</taxon>
    </lineage>
</organism>
<keyword evidence="2" id="KW-0805">Transcription regulation</keyword>
<dbReference type="EMBL" id="AZFC01000035">
    <property type="protein sequence ID" value="KRL46778.1"/>
    <property type="molecule type" value="Genomic_DNA"/>
</dbReference>
<dbReference type="PATRIC" id="fig|1423805.4.peg.257"/>
<accession>A0A0R1QVY9</accession>
<dbReference type="AlphaFoldDB" id="A0A0R1QVY9"/>
<dbReference type="Pfam" id="PF00126">
    <property type="entry name" value="HTH_1"/>
    <property type="match status" value="1"/>
</dbReference>
<evidence type="ECO:0000259" key="5">
    <source>
        <dbReference type="PROSITE" id="PS50931"/>
    </source>
</evidence>
<comment type="similarity">
    <text evidence="1">Belongs to the LysR transcriptional regulatory family.</text>
</comment>
<dbReference type="Pfam" id="PF03466">
    <property type="entry name" value="LysR_substrate"/>
    <property type="match status" value="1"/>
</dbReference>
<dbReference type="SUPFAM" id="SSF53850">
    <property type="entry name" value="Periplasmic binding protein-like II"/>
    <property type="match status" value="1"/>
</dbReference>
<dbReference type="InterPro" id="IPR050950">
    <property type="entry name" value="HTH-type_LysR_regulators"/>
</dbReference>
<dbReference type="Gene3D" id="3.40.190.290">
    <property type="match status" value="1"/>
</dbReference>
<dbReference type="GO" id="GO:0003677">
    <property type="term" value="F:DNA binding"/>
    <property type="evidence" value="ECO:0007669"/>
    <property type="project" value="UniProtKB-KW"/>
</dbReference>
<comment type="caution">
    <text evidence="6">The sequence shown here is derived from an EMBL/GenBank/DDBJ whole genome shotgun (WGS) entry which is preliminary data.</text>
</comment>
<dbReference type="InterPro" id="IPR000847">
    <property type="entry name" value="LysR_HTH_N"/>
</dbReference>
<dbReference type="InterPro" id="IPR005119">
    <property type="entry name" value="LysR_subst-bd"/>
</dbReference>
<reference evidence="6 7" key="1">
    <citation type="journal article" date="2015" name="Genome Announc.">
        <title>Expanding the biotechnology potential of lactobacilli through comparative genomics of 213 strains and associated genera.</title>
        <authorList>
            <person name="Sun Z."/>
            <person name="Harris H.M."/>
            <person name="McCann A."/>
            <person name="Guo C."/>
            <person name="Argimon S."/>
            <person name="Zhang W."/>
            <person name="Yang X."/>
            <person name="Jeffery I.B."/>
            <person name="Cooney J.C."/>
            <person name="Kagawa T.F."/>
            <person name="Liu W."/>
            <person name="Song Y."/>
            <person name="Salvetti E."/>
            <person name="Wrobel A."/>
            <person name="Rasinkangas P."/>
            <person name="Parkhill J."/>
            <person name="Rea M.C."/>
            <person name="O'Sullivan O."/>
            <person name="Ritari J."/>
            <person name="Douillard F.P."/>
            <person name="Paul Ross R."/>
            <person name="Yang R."/>
            <person name="Briner A.E."/>
            <person name="Felis G.E."/>
            <person name="de Vos W.M."/>
            <person name="Barrangou R."/>
            <person name="Klaenhammer T.R."/>
            <person name="Caufield P.W."/>
            <person name="Cui Y."/>
            <person name="Zhang H."/>
            <person name="O'Toole P.W."/>
        </authorList>
    </citation>
    <scope>NUCLEOTIDE SEQUENCE [LARGE SCALE GENOMIC DNA]</scope>
    <source>
        <strain evidence="6 7">DSM 15429</strain>
    </source>
</reference>
<dbReference type="InterPro" id="IPR036390">
    <property type="entry name" value="WH_DNA-bd_sf"/>
</dbReference>
<evidence type="ECO:0000313" key="6">
    <source>
        <dbReference type="EMBL" id="KRL46778.1"/>
    </source>
</evidence>
<evidence type="ECO:0000256" key="1">
    <source>
        <dbReference type="ARBA" id="ARBA00009437"/>
    </source>
</evidence>
<proteinExistence type="inferred from homology"/>